<protein>
    <recommendedName>
        <fullName evidence="1">GGDEF domain-containing protein</fullName>
    </recommendedName>
</protein>
<dbReference type="PROSITE" id="PS50887">
    <property type="entry name" value="GGDEF"/>
    <property type="match status" value="1"/>
</dbReference>
<organism evidence="2 3">
    <name type="scientific">Deinococcus hohokamensis</name>
    <dbReference type="NCBI Taxonomy" id="309883"/>
    <lineage>
        <taxon>Bacteria</taxon>
        <taxon>Thermotogati</taxon>
        <taxon>Deinococcota</taxon>
        <taxon>Deinococci</taxon>
        <taxon>Deinococcales</taxon>
        <taxon>Deinococcaceae</taxon>
        <taxon>Deinococcus</taxon>
    </lineage>
</organism>
<dbReference type="InterPro" id="IPR000160">
    <property type="entry name" value="GGDEF_dom"/>
</dbReference>
<reference evidence="3" key="1">
    <citation type="journal article" date="2019" name="Int. J. Syst. Evol. Microbiol.">
        <title>The Global Catalogue of Microorganisms (GCM) 10K type strain sequencing project: providing services to taxonomists for standard genome sequencing and annotation.</title>
        <authorList>
            <consortium name="The Broad Institute Genomics Platform"/>
            <consortium name="The Broad Institute Genome Sequencing Center for Infectious Disease"/>
            <person name="Wu L."/>
            <person name="Ma J."/>
        </authorList>
    </citation>
    <scope>NUCLEOTIDE SEQUENCE [LARGE SCALE GENOMIC DNA]</scope>
    <source>
        <strain evidence="3">CCUG 55995</strain>
    </source>
</reference>
<dbReference type="Gene3D" id="3.30.70.270">
    <property type="match status" value="1"/>
</dbReference>
<dbReference type="InterPro" id="IPR029787">
    <property type="entry name" value="Nucleotide_cyclase"/>
</dbReference>
<comment type="caution">
    <text evidence="2">The sequence shown here is derived from an EMBL/GenBank/DDBJ whole genome shotgun (WGS) entry which is preliminary data.</text>
</comment>
<dbReference type="InterPro" id="IPR043128">
    <property type="entry name" value="Rev_trsase/Diguanyl_cyclase"/>
</dbReference>
<dbReference type="SUPFAM" id="SSF55073">
    <property type="entry name" value="Nucleotide cyclase"/>
    <property type="match status" value="1"/>
</dbReference>
<proteinExistence type="predicted"/>
<dbReference type="RefSeq" id="WP_380060983.1">
    <property type="nucleotide sequence ID" value="NZ_JBHSEI010000002.1"/>
</dbReference>
<gene>
    <name evidence="2" type="ORF">ACFO0D_06225</name>
</gene>
<evidence type="ECO:0000313" key="3">
    <source>
        <dbReference type="Proteomes" id="UP001595952"/>
    </source>
</evidence>
<dbReference type="Proteomes" id="UP001595952">
    <property type="component" value="Unassembled WGS sequence"/>
</dbReference>
<evidence type="ECO:0000313" key="2">
    <source>
        <dbReference type="EMBL" id="MFC4637931.1"/>
    </source>
</evidence>
<evidence type="ECO:0000259" key="1">
    <source>
        <dbReference type="PROSITE" id="PS50887"/>
    </source>
</evidence>
<name>A0ABV9I6G1_9DEIO</name>
<feature type="domain" description="GGDEF" evidence="1">
    <location>
        <begin position="1"/>
        <end position="37"/>
    </location>
</feature>
<accession>A0ABV9I6G1</accession>
<dbReference type="EMBL" id="JBHSEI010000002">
    <property type="protein sequence ID" value="MFC4637931.1"/>
    <property type="molecule type" value="Genomic_DNA"/>
</dbReference>
<sequence>MSGGLATLTESRTMSALLELADQRLYRAKTAGRNQLV</sequence>
<keyword evidence="3" id="KW-1185">Reference proteome</keyword>